<accession>A0A4Z2HXN6</accession>
<evidence type="ECO:0000313" key="3">
    <source>
        <dbReference type="Proteomes" id="UP000314294"/>
    </source>
</evidence>
<reference evidence="2 3" key="1">
    <citation type="submission" date="2019-03" db="EMBL/GenBank/DDBJ databases">
        <title>First draft genome of Liparis tanakae, snailfish: a comprehensive survey of snailfish specific genes.</title>
        <authorList>
            <person name="Kim W."/>
            <person name="Song I."/>
            <person name="Jeong J.-H."/>
            <person name="Kim D."/>
            <person name="Kim S."/>
            <person name="Ryu S."/>
            <person name="Song J.Y."/>
            <person name="Lee S.K."/>
        </authorList>
    </citation>
    <scope>NUCLEOTIDE SEQUENCE [LARGE SCALE GENOMIC DNA]</scope>
    <source>
        <tissue evidence="2">Muscle</tissue>
    </source>
</reference>
<proteinExistence type="predicted"/>
<feature type="region of interest" description="Disordered" evidence="1">
    <location>
        <begin position="134"/>
        <end position="184"/>
    </location>
</feature>
<protein>
    <submittedName>
        <fullName evidence="2">Uncharacterized protein</fullName>
    </submittedName>
</protein>
<evidence type="ECO:0000313" key="2">
    <source>
        <dbReference type="EMBL" id="TNN70331.1"/>
    </source>
</evidence>
<name>A0A4Z2HXN6_9TELE</name>
<dbReference type="EMBL" id="SRLO01000165">
    <property type="protein sequence ID" value="TNN70331.1"/>
    <property type="molecule type" value="Genomic_DNA"/>
</dbReference>
<dbReference type="Proteomes" id="UP000314294">
    <property type="component" value="Unassembled WGS sequence"/>
</dbReference>
<evidence type="ECO:0000256" key="1">
    <source>
        <dbReference type="SAM" id="MobiDB-lite"/>
    </source>
</evidence>
<feature type="compositionally biased region" description="Basic and acidic residues" evidence="1">
    <location>
        <begin position="135"/>
        <end position="157"/>
    </location>
</feature>
<organism evidence="2 3">
    <name type="scientific">Liparis tanakae</name>
    <name type="common">Tanaka's snailfish</name>
    <dbReference type="NCBI Taxonomy" id="230148"/>
    <lineage>
        <taxon>Eukaryota</taxon>
        <taxon>Metazoa</taxon>
        <taxon>Chordata</taxon>
        <taxon>Craniata</taxon>
        <taxon>Vertebrata</taxon>
        <taxon>Euteleostomi</taxon>
        <taxon>Actinopterygii</taxon>
        <taxon>Neopterygii</taxon>
        <taxon>Teleostei</taxon>
        <taxon>Neoteleostei</taxon>
        <taxon>Acanthomorphata</taxon>
        <taxon>Eupercaria</taxon>
        <taxon>Perciformes</taxon>
        <taxon>Cottioidei</taxon>
        <taxon>Cottales</taxon>
        <taxon>Liparidae</taxon>
        <taxon>Liparis</taxon>
    </lineage>
</organism>
<keyword evidence="3" id="KW-1185">Reference proteome</keyword>
<gene>
    <name evidence="2" type="ORF">EYF80_019545</name>
</gene>
<dbReference type="AlphaFoldDB" id="A0A4Z2HXN6"/>
<comment type="caution">
    <text evidence="2">The sequence shown here is derived from an EMBL/GenBank/DDBJ whole genome shotgun (WGS) entry which is preliminary data.</text>
</comment>
<sequence>MSMDALERSAQRWTGNWFPLFNTLGFFCQIVVPPRWRPQLRRSPPSPRGRIVDYKDGVVPGRRCDAQMIQPELWLFIVLVDVNAAQLLPAADDRNVGIIPTTQMNKERIGCEEIGPLRAVQKICIRANWADGDSDLSRRGKEAARGSDGEGEKRLHVPDTPLGTKRRRHIGLVPGGRGHAPRRPGTELFVMSVY</sequence>